<evidence type="ECO:0000259" key="3">
    <source>
        <dbReference type="PROSITE" id="PS01031"/>
    </source>
</evidence>
<dbReference type="GO" id="GO:0005737">
    <property type="term" value="C:cytoplasm"/>
    <property type="evidence" value="ECO:0007669"/>
    <property type="project" value="TreeGrafter"/>
</dbReference>
<dbReference type="InterPro" id="IPR008978">
    <property type="entry name" value="HSP20-like_chaperone"/>
</dbReference>
<dbReference type="EMBL" id="HACG01002149">
    <property type="protein sequence ID" value="CEK49014.1"/>
    <property type="molecule type" value="Transcribed_RNA"/>
</dbReference>
<dbReference type="PANTHER" id="PTHR45640:SF26">
    <property type="entry name" value="RE23625P"/>
    <property type="match status" value="1"/>
</dbReference>
<dbReference type="InterPro" id="IPR002068">
    <property type="entry name" value="A-crystallin/Hsp20_dom"/>
</dbReference>
<reference evidence="4" key="1">
    <citation type="submission" date="2014-12" db="EMBL/GenBank/DDBJ databases">
        <title>Insight into the proteome of Arion vulgaris.</title>
        <authorList>
            <person name="Aradska J."/>
            <person name="Bulat T."/>
            <person name="Smidak R."/>
            <person name="Sarate P."/>
            <person name="Gangsoo J."/>
            <person name="Sialana F."/>
            <person name="Bilban M."/>
            <person name="Lubec G."/>
        </authorList>
    </citation>
    <scope>NUCLEOTIDE SEQUENCE</scope>
    <source>
        <tissue evidence="4">Skin</tissue>
    </source>
</reference>
<dbReference type="InterPro" id="IPR001436">
    <property type="entry name" value="Alpha-crystallin/sHSP_animal"/>
</dbReference>
<protein>
    <recommendedName>
        <fullName evidence="3">SHSP domain-containing protein</fullName>
    </recommendedName>
</protein>
<evidence type="ECO:0000256" key="1">
    <source>
        <dbReference type="PROSITE-ProRule" id="PRU00285"/>
    </source>
</evidence>
<dbReference type="GO" id="GO:0051082">
    <property type="term" value="F:unfolded protein binding"/>
    <property type="evidence" value="ECO:0007669"/>
    <property type="project" value="TreeGrafter"/>
</dbReference>
<dbReference type="Gene3D" id="2.60.40.790">
    <property type="match status" value="1"/>
</dbReference>
<dbReference type="GO" id="GO:0009408">
    <property type="term" value="P:response to heat"/>
    <property type="evidence" value="ECO:0007669"/>
    <property type="project" value="TreeGrafter"/>
</dbReference>
<evidence type="ECO:0000256" key="2">
    <source>
        <dbReference type="RuleBase" id="RU003616"/>
    </source>
</evidence>
<dbReference type="AlphaFoldDB" id="A0A0B6XYN4"/>
<sequence length="146" mass="17097">MFSIFPRIIAEEVVPMMRMADELARWPLTMSRYMAHPLNRLGESEVHNTDKEFRVRMDLQHFKAEEIKITSDDQRVTVSAKHEEKQDEHCFVAREFTRTYKMPEDVDPKSITSALTEHGILNIKIQKKTLVEPKETPIPVNFKNNA</sequence>
<comment type="similarity">
    <text evidence="1 2">Belongs to the small heat shock protein (HSP20) family.</text>
</comment>
<accession>A0A0B6XYN4</accession>
<dbReference type="PROSITE" id="PS01031">
    <property type="entry name" value="SHSP"/>
    <property type="match status" value="1"/>
</dbReference>
<dbReference type="PRINTS" id="PR00299">
    <property type="entry name" value="ACRYSTALLIN"/>
</dbReference>
<dbReference type="SUPFAM" id="SSF49764">
    <property type="entry name" value="HSP20-like chaperones"/>
    <property type="match status" value="1"/>
</dbReference>
<dbReference type="CDD" id="cd06526">
    <property type="entry name" value="metazoan_ACD"/>
    <property type="match status" value="1"/>
</dbReference>
<dbReference type="GO" id="GO:0042026">
    <property type="term" value="P:protein refolding"/>
    <property type="evidence" value="ECO:0007669"/>
    <property type="project" value="TreeGrafter"/>
</dbReference>
<gene>
    <name evidence="4" type="primary">ORF6036</name>
</gene>
<feature type="domain" description="SHSP" evidence="3">
    <location>
        <begin position="29"/>
        <end position="143"/>
    </location>
</feature>
<evidence type="ECO:0000313" key="4">
    <source>
        <dbReference type="EMBL" id="CEK49014.1"/>
    </source>
</evidence>
<dbReference type="GO" id="GO:0005634">
    <property type="term" value="C:nucleus"/>
    <property type="evidence" value="ECO:0007669"/>
    <property type="project" value="TreeGrafter"/>
</dbReference>
<name>A0A0B6XYN4_9EUPU</name>
<proteinExistence type="inferred from homology"/>
<dbReference type="PANTHER" id="PTHR45640">
    <property type="entry name" value="HEAT SHOCK PROTEIN HSP-12.2-RELATED"/>
    <property type="match status" value="1"/>
</dbReference>
<dbReference type="Pfam" id="PF00011">
    <property type="entry name" value="HSP20"/>
    <property type="match status" value="1"/>
</dbReference>
<organism evidence="4">
    <name type="scientific">Arion vulgaris</name>
    <dbReference type="NCBI Taxonomy" id="1028688"/>
    <lineage>
        <taxon>Eukaryota</taxon>
        <taxon>Metazoa</taxon>
        <taxon>Spiralia</taxon>
        <taxon>Lophotrochozoa</taxon>
        <taxon>Mollusca</taxon>
        <taxon>Gastropoda</taxon>
        <taxon>Heterobranchia</taxon>
        <taxon>Euthyneura</taxon>
        <taxon>Panpulmonata</taxon>
        <taxon>Eupulmonata</taxon>
        <taxon>Stylommatophora</taxon>
        <taxon>Helicina</taxon>
        <taxon>Arionoidea</taxon>
        <taxon>Arionidae</taxon>
        <taxon>Arion</taxon>
    </lineage>
</organism>